<comment type="caution">
    <text evidence="1">The sequence shown here is derived from an EMBL/GenBank/DDBJ whole genome shotgun (WGS) entry which is preliminary data.</text>
</comment>
<dbReference type="EMBL" id="BLXO01000001">
    <property type="protein sequence ID" value="GFN45199.1"/>
    <property type="molecule type" value="Genomic_DNA"/>
</dbReference>
<dbReference type="Proteomes" id="UP000504714">
    <property type="component" value="Unassembled WGS sequence"/>
</dbReference>
<dbReference type="Gene3D" id="1.10.10.10">
    <property type="entry name" value="Winged helix-like DNA-binding domain superfamily/Winged helix DNA-binding domain"/>
    <property type="match status" value="1"/>
</dbReference>
<sequence>MYIDTVSVVTESKLIDINGKDIIDYGSEISVDCCMNKIHFHGKKLTININEKQKRLVMCLFNDVNRKQDIIKVVWYENHKGISDNNYHQLIHKFRILLDEFGIPSGIIKTINRYGLRLDTSLLCSSMNSKCHDRFNGYHQSNN</sequence>
<dbReference type="GO" id="GO:0006355">
    <property type="term" value="P:regulation of DNA-templated transcription"/>
    <property type="evidence" value="ECO:0007669"/>
    <property type="project" value="InterPro"/>
</dbReference>
<dbReference type="AlphaFoldDB" id="A0A6L2ZKX1"/>
<evidence type="ECO:0000313" key="2">
    <source>
        <dbReference type="Proteomes" id="UP000504714"/>
    </source>
</evidence>
<accession>A0A6L2ZKX1</accession>
<dbReference type="SUPFAM" id="SSF46894">
    <property type="entry name" value="C-terminal effector domain of the bipartite response regulators"/>
    <property type="match status" value="1"/>
</dbReference>
<organism evidence="1 2">
    <name type="scientific">Candidatus Regiella insecticola</name>
    <dbReference type="NCBI Taxonomy" id="138073"/>
    <lineage>
        <taxon>Bacteria</taxon>
        <taxon>Pseudomonadati</taxon>
        <taxon>Pseudomonadota</taxon>
        <taxon>Gammaproteobacteria</taxon>
        <taxon>Enterobacterales</taxon>
        <taxon>Enterobacteriaceae</taxon>
        <taxon>aphid secondary symbionts</taxon>
        <taxon>Candidatus Regiella</taxon>
    </lineage>
</organism>
<dbReference type="InterPro" id="IPR016032">
    <property type="entry name" value="Sig_transdc_resp-reg_C-effctor"/>
</dbReference>
<dbReference type="GO" id="GO:0003677">
    <property type="term" value="F:DNA binding"/>
    <property type="evidence" value="ECO:0007669"/>
    <property type="project" value="InterPro"/>
</dbReference>
<name>A0A6L2ZKX1_9ENTR</name>
<proteinExistence type="predicted"/>
<gene>
    <name evidence="1" type="ORF">RINTU1_02190</name>
</gene>
<evidence type="ECO:0000313" key="1">
    <source>
        <dbReference type="EMBL" id="GFN45199.1"/>
    </source>
</evidence>
<dbReference type="InterPro" id="IPR036388">
    <property type="entry name" value="WH-like_DNA-bd_sf"/>
</dbReference>
<dbReference type="RefSeq" id="WP_176487103.1">
    <property type="nucleotide sequence ID" value="NZ_BLXO01000001.1"/>
</dbReference>
<reference evidence="1 2" key="1">
    <citation type="submission" date="2020-06" db="EMBL/GenBank/DDBJ databases">
        <title>The genome sequence of Candidatus Regiella insecticola strain Tut.</title>
        <authorList>
            <person name="Nikoh N."/>
            <person name="Tsuchida T."/>
            <person name="Koga R."/>
            <person name="Oshima K."/>
            <person name="Hattori M."/>
            <person name="Fukatsu T."/>
        </authorList>
    </citation>
    <scope>NUCLEOTIDE SEQUENCE [LARGE SCALE GENOMIC DNA]</scope>
    <source>
        <strain evidence="1 2">Tut</strain>
    </source>
</reference>
<protein>
    <submittedName>
        <fullName evidence="1">Putative transcriptional regulator CadC</fullName>
    </submittedName>
</protein>